<keyword evidence="7" id="KW-0378">Hydrolase</keyword>
<comment type="cofactor">
    <cofactor evidence="2">
        <name>Zn(2+)</name>
        <dbReference type="ChEBI" id="CHEBI:29105"/>
    </cofactor>
</comment>
<evidence type="ECO:0000256" key="1">
    <source>
        <dbReference type="ARBA" id="ARBA00000553"/>
    </source>
</evidence>
<evidence type="ECO:0000256" key="4">
    <source>
        <dbReference type="ARBA" id="ARBA00007353"/>
    </source>
</evidence>
<keyword evidence="5" id="KW-0808">Transferase</keyword>
<name>A0ABW2PXL7_9BACL</name>
<dbReference type="Gene3D" id="3.60.140.10">
    <property type="entry name" value="CNF1/YfiH-like putative cysteine hydrolases"/>
    <property type="match status" value="1"/>
</dbReference>
<dbReference type="RefSeq" id="WP_380964622.1">
    <property type="nucleotide sequence ID" value="NZ_JBHTCO010000004.1"/>
</dbReference>
<dbReference type="NCBIfam" id="TIGR00726">
    <property type="entry name" value="peptidoglycan editing factor PgeF"/>
    <property type="match status" value="1"/>
</dbReference>
<dbReference type="InterPro" id="IPR011324">
    <property type="entry name" value="Cytotoxic_necrot_fac-like_cat"/>
</dbReference>
<evidence type="ECO:0000256" key="11">
    <source>
        <dbReference type="ARBA" id="ARBA00049893"/>
    </source>
</evidence>
<dbReference type="SUPFAM" id="SSF64438">
    <property type="entry name" value="CNF1/YfiH-like putative cysteine hydrolases"/>
    <property type="match status" value="1"/>
</dbReference>
<evidence type="ECO:0000256" key="6">
    <source>
        <dbReference type="ARBA" id="ARBA00022723"/>
    </source>
</evidence>
<comment type="similarity">
    <text evidence="4 12">Belongs to the purine nucleoside phosphorylase YfiH/LACC1 family.</text>
</comment>
<evidence type="ECO:0000313" key="13">
    <source>
        <dbReference type="EMBL" id="MFC7392475.1"/>
    </source>
</evidence>
<comment type="catalytic activity">
    <reaction evidence="10">
        <text>adenosine + phosphate = alpha-D-ribose 1-phosphate + adenine</text>
        <dbReference type="Rhea" id="RHEA:27642"/>
        <dbReference type="ChEBI" id="CHEBI:16335"/>
        <dbReference type="ChEBI" id="CHEBI:16708"/>
        <dbReference type="ChEBI" id="CHEBI:43474"/>
        <dbReference type="ChEBI" id="CHEBI:57720"/>
        <dbReference type="EC" id="2.4.2.1"/>
    </reaction>
    <physiologicalReaction direction="left-to-right" evidence="10">
        <dbReference type="Rhea" id="RHEA:27643"/>
    </physiologicalReaction>
</comment>
<dbReference type="PANTHER" id="PTHR30616">
    <property type="entry name" value="UNCHARACTERIZED PROTEIN YFIH"/>
    <property type="match status" value="1"/>
</dbReference>
<dbReference type="InterPro" id="IPR003730">
    <property type="entry name" value="Cu_polyphenol_OxRdtase"/>
</dbReference>
<comment type="catalytic activity">
    <reaction evidence="11">
        <text>S-methyl-5'-thioadenosine + phosphate = 5-(methylsulfanyl)-alpha-D-ribose 1-phosphate + adenine</text>
        <dbReference type="Rhea" id="RHEA:11852"/>
        <dbReference type="ChEBI" id="CHEBI:16708"/>
        <dbReference type="ChEBI" id="CHEBI:17509"/>
        <dbReference type="ChEBI" id="CHEBI:43474"/>
        <dbReference type="ChEBI" id="CHEBI:58533"/>
        <dbReference type="EC" id="2.4.2.28"/>
    </reaction>
    <physiologicalReaction direction="left-to-right" evidence="11">
        <dbReference type="Rhea" id="RHEA:11853"/>
    </physiologicalReaction>
</comment>
<evidence type="ECO:0000256" key="8">
    <source>
        <dbReference type="ARBA" id="ARBA00022833"/>
    </source>
</evidence>
<evidence type="ECO:0000256" key="2">
    <source>
        <dbReference type="ARBA" id="ARBA00001947"/>
    </source>
</evidence>
<proteinExistence type="inferred from homology"/>
<evidence type="ECO:0000256" key="9">
    <source>
        <dbReference type="ARBA" id="ARBA00047989"/>
    </source>
</evidence>
<organism evidence="13 14">
    <name type="scientific">Scopulibacillus cellulosilyticus</name>
    <dbReference type="NCBI Taxonomy" id="2665665"/>
    <lineage>
        <taxon>Bacteria</taxon>
        <taxon>Bacillati</taxon>
        <taxon>Bacillota</taxon>
        <taxon>Bacilli</taxon>
        <taxon>Bacillales</taxon>
        <taxon>Sporolactobacillaceae</taxon>
        <taxon>Scopulibacillus</taxon>
    </lineage>
</organism>
<dbReference type="InterPro" id="IPR038371">
    <property type="entry name" value="Cu_polyphenol_OxRdtase_sf"/>
</dbReference>
<dbReference type="Pfam" id="PF02578">
    <property type="entry name" value="Cu-oxidase_4"/>
    <property type="match status" value="1"/>
</dbReference>
<dbReference type="Proteomes" id="UP001596505">
    <property type="component" value="Unassembled WGS sequence"/>
</dbReference>
<sequence length="277" mass="30614">MASEPFSVETEKSLHMKNVILDHNKAIIAGISTRRGGVSNKPFDSLNMGFHVHDDQKAVLENRRRLAEDLGVSLDHWVAAEQVHGTNLARVTSSDGGKGAYDLDTAIKDTDGLYTTDDQVMLTACYADCVPIYFYSKNKHAVGLLHAGWRGTVGQGAAKMVNTWKSELGILPHDIHVIIGPSIGGCCYEVDENVIRHIKDINRLDIKEVAKQVDHNHFMLDLKELNKRLLAASGVPESQIEVSSYCTSCRNDLFYSYRAENGKTGRILSYIGIIKGD</sequence>
<comment type="caution">
    <text evidence="13">The sequence shown here is derived from an EMBL/GenBank/DDBJ whole genome shotgun (WGS) entry which is preliminary data.</text>
</comment>
<comment type="catalytic activity">
    <reaction evidence="1">
        <text>inosine + phosphate = alpha-D-ribose 1-phosphate + hypoxanthine</text>
        <dbReference type="Rhea" id="RHEA:27646"/>
        <dbReference type="ChEBI" id="CHEBI:17368"/>
        <dbReference type="ChEBI" id="CHEBI:17596"/>
        <dbReference type="ChEBI" id="CHEBI:43474"/>
        <dbReference type="ChEBI" id="CHEBI:57720"/>
        <dbReference type="EC" id="2.4.2.1"/>
    </reaction>
    <physiologicalReaction direction="left-to-right" evidence="1">
        <dbReference type="Rhea" id="RHEA:27647"/>
    </physiologicalReaction>
</comment>
<keyword evidence="14" id="KW-1185">Reference proteome</keyword>
<evidence type="ECO:0000256" key="10">
    <source>
        <dbReference type="ARBA" id="ARBA00048968"/>
    </source>
</evidence>
<dbReference type="PANTHER" id="PTHR30616:SF2">
    <property type="entry name" value="PURINE NUCLEOSIDE PHOSPHORYLASE LACC1"/>
    <property type="match status" value="1"/>
</dbReference>
<evidence type="ECO:0000256" key="3">
    <source>
        <dbReference type="ARBA" id="ARBA00003215"/>
    </source>
</evidence>
<accession>A0ABW2PXL7</accession>
<dbReference type="CDD" id="cd16833">
    <property type="entry name" value="YfiH"/>
    <property type="match status" value="1"/>
</dbReference>
<evidence type="ECO:0000313" key="14">
    <source>
        <dbReference type="Proteomes" id="UP001596505"/>
    </source>
</evidence>
<keyword evidence="8" id="KW-0862">Zinc</keyword>
<evidence type="ECO:0000256" key="5">
    <source>
        <dbReference type="ARBA" id="ARBA00022679"/>
    </source>
</evidence>
<reference evidence="14" key="1">
    <citation type="journal article" date="2019" name="Int. J. Syst. Evol. Microbiol.">
        <title>The Global Catalogue of Microorganisms (GCM) 10K type strain sequencing project: providing services to taxonomists for standard genome sequencing and annotation.</title>
        <authorList>
            <consortium name="The Broad Institute Genomics Platform"/>
            <consortium name="The Broad Institute Genome Sequencing Center for Infectious Disease"/>
            <person name="Wu L."/>
            <person name="Ma J."/>
        </authorList>
    </citation>
    <scope>NUCLEOTIDE SEQUENCE [LARGE SCALE GENOMIC DNA]</scope>
    <source>
        <strain evidence="14">CGMCC 1.16305</strain>
    </source>
</reference>
<comment type="function">
    <text evidence="3">Purine nucleoside enzyme that catalyzes the phosphorolysis of adenosine and inosine nucleosides, yielding D-ribose 1-phosphate and the respective free bases, adenine and hypoxanthine. Also catalyzes the phosphorolysis of S-methyl-5'-thioadenosine into adenine and S-methyl-5-thio-alpha-D-ribose 1-phosphate. Also has adenosine deaminase activity.</text>
</comment>
<evidence type="ECO:0000256" key="12">
    <source>
        <dbReference type="RuleBase" id="RU361274"/>
    </source>
</evidence>
<keyword evidence="6" id="KW-0479">Metal-binding</keyword>
<dbReference type="EMBL" id="JBHTCO010000004">
    <property type="protein sequence ID" value="MFC7392475.1"/>
    <property type="molecule type" value="Genomic_DNA"/>
</dbReference>
<protein>
    <recommendedName>
        <fullName evidence="12">Purine nucleoside phosphorylase</fullName>
    </recommendedName>
</protein>
<gene>
    <name evidence="13" type="primary">pgeF</name>
    <name evidence="13" type="ORF">ACFQRG_05710</name>
</gene>
<evidence type="ECO:0000256" key="7">
    <source>
        <dbReference type="ARBA" id="ARBA00022801"/>
    </source>
</evidence>
<comment type="catalytic activity">
    <reaction evidence="9">
        <text>adenosine + H2O + H(+) = inosine + NH4(+)</text>
        <dbReference type="Rhea" id="RHEA:24408"/>
        <dbReference type="ChEBI" id="CHEBI:15377"/>
        <dbReference type="ChEBI" id="CHEBI:15378"/>
        <dbReference type="ChEBI" id="CHEBI:16335"/>
        <dbReference type="ChEBI" id="CHEBI:17596"/>
        <dbReference type="ChEBI" id="CHEBI:28938"/>
        <dbReference type="EC" id="3.5.4.4"/>
    </reaction>
    <physiologicalReaction direction="left-to-right" evidence="9">
        <dbReference type="Rhea" id="RHEA:24409"/>
    </physiologicalReaction>
</comment>